<evidence type="ECO:0000256" key="1">
    <source>
        <dbReference type="ARBA" id="ARBA00022729"/>
    </source>
</evidence>
<dbReference type="SUPFAM" id="SSF81296">
    <property type="entry name" value="E set domains"/>
    <property type="match status" value="1"/>
</dbReference>
<dbReference type="Gene3D" id="2.130.10.80">
    <property type="entry name" value="Galactose oxidase/kelch, beta-propeller"/>
    <property type="match status" value="1"/>
</dbReference>
<organism evidence="4 5">
    <name type="scientific">Dendrothele bispora (strain CBS 962.96)</name>
    <dbReference type="NCBI Taxonomy" id="1314807"/>
    <lineage>
        <taxon>Eukaryota</taxon>
        <taxon>Fungi</taxon>
        <taxon>Dikarya</taxon>
        <taxon>Basidiomycota</taxon>
        <taxon>Agaricomycotina</taxon>
        <taxon>Agaricomycetes</taxon>
        <taxon>Agaricomycetidae</taxon>
        <taxon>Agaricales</taxon>
        <taxon>Agaricales incertae sedis</taxon>
        <taxon>Dendrothele</taxon>
    </lineage>
</organism>
<dbReference type="AlphaFoldDB" id="A0A4S8L1G2"/>
<evidence type="ECO:0000259" key="2">
    <source>
        <dbReference type="Pfam" id="PF07250"/>
    </source>
</evidence>
<keyword evidence="5" id="KW-1185">Reference proteome</keyword>
<accession>A0A4S8L1G2</accession>
<dbReference type="InterPro" id="IPR013783">
    <property type="entry name" value="Ig-like_fold"/>
</dbReference>
<protein>
    <submittedName>
        <fullName evidence="4">Glyoxal oxidase</fullName>
    </submittedName>
</protein>
<evidence type="ECO:0000313" key="4">
    <source>
        <dbReference type="EMBL" id="THU82093.1"/>
    </source>
</evidence>
<evidence type="ECO:0000313" key="5">
    <source>
        <dbReference type="Proteomes" id="UP000297245"/>
    </source>
</evidence>
<keyword evidence="1" id="KW-0732">Signal</keyword>
<name>A0A4S8L1G2_DENBC</name>
<proteinExistence type="predicted"/>
<dbReference type="EMBL" id="ML179758">
    <property type="protein sequence ID" value="THU82093.1"/>
    <property type="molecule type" value="Genomic_DNA"/>
</dbReference>
<feature type="domain" description="Glyoxal oxidase N-terminal" evidence="2">
    <location>
        <begin position="78"/>
        <end position="456"/>
    </location>
</feature>
<dbReference type="InterPro" id="IPR015202">
    <property type="entry name" value="GO-like_E_set"/>
</dbReference>
<dbReference type="PANTHER" id="PTHR32208">
    <property type="entry name" value="SECRETED PROTEIN-RELATED"/>
    <property type="match status" value="1"/>
</dbReference>
<sequence>MWTSSAKLAASSSLLLSSLPTIFSASTSPKAEGLGWHFVQNGTTGIVALEAIVVSPTLIVIFDRVLGDPLQIDGHQAWGALWNTEMNNVTAINVVTDSFCASGGFLSNGTMVSVGGQPVELPAGESVPPDLDGTTGLRIFEPCDEPTGFGCTLFEDPATHHLDEPRWYPSSLRIFDGSLMIVGGSHSSTHFFNNFTAAAKSIEFFPRRTEVFPGPLKFLVRTLPANLFPRVFALPDGKVFMVANNQSIIYDIETNTETILPDLPNGVRATNPYDGTATLLPLSPPDFIPEVLVCGGSNTTDQLLDASTLSSQDPASDQCSRITLTPEGITKGWEVETMPEGRMMPEMVMLPNGQVMIINGARTGYSSVDAVKDPVGNSNADHAVKTPVLYNRDAPLGSRFDRTGLPTTDIARLYHSSVSLTPNGNIFIAGSNPNGGVVTGEKFSSEFRVEYLNPPFMTVPRPGVSNIPTQFGFNEKFIVNVDIPEGLNTSDVKVALMDLGFSSHAFHSSSRLVFMDAQLSNDQTSLEITSPPNNRVFPPGPAYVFVTIDDVTSTGTKVMVGTGAMPPVPDQGIPLA</sequence>
<dbReference type="Pfam" id="PF07250">
    <property type="entry name" value="Glyoxal_oxid_N"/>
    <property type="match status" value="1"/>
</dbReference>
<feature type="domain" description="Galactose oxidase-like Early set" evidence="3">
    <location>
        <begin position="461"/>
        <end position="560"/>
    </location>
</feature>
<dbReference type="OrthoDB" id="2019572at2759"/>
<dbReference type="Proteomes" id="UP000297245">
    <property type="component" value="Unassembled WGS sequence"/>
</dbReference>
<dbReference type="InterPro" id="IPR014756">
    <property type="entry name" value="Ig_E-set"/>
</dbReference>
<evidence type="ECO:0000259" key="3">
    <source>
        <dbReference type="Pfam" id="PF09118"/>
    </source>
</evidence>
<dbReference type="SUPFAM" id="SSF50965">
    <property type="entry name" value="Galactose oxidase, central domain"/>
    <property type="match status" value="1"/>
</dbReference>
<dbReference type="InterPro" id="IPR037293">
    <property type="entry name" value="Gal_Oxidase_central_sf"/>
</dbReference>
<gene>
    <name evidence="4" type="ORF">K435DRAFT_692205</name>
</gene>
<dbReference type="Gene3D" id="2.60.40.10">
    <property type="entry name" value="Immunoglobulins"/>
    <property type="match status" value="1"/>
</dbReference>
<dbReference type="InterPro" id="IPR009880">
    <property type="entry name" value="Glyoxal_oxidase_N"/>
</dbReference>
<dbReference type="PANTHER" id="PTHR32208:SF96">
    <property type="entry name" value="GLYOXAL OXIDASE"/>
    <property type="match status" value="1"/>
</dbReference>
<reference evidence="4 5" key="1">
    <citation type="journal article" date="2019" name="Nat. Ecol. Evol.">
        <title>Megaphylogeny resolves global patterns of mushroom evolution.</title>
        <authorList>
            <person name="Varga T."/>
            <person name="Krizsan K."/>
            <person name="Foldi C."/>
            <person name="Dima B."/>
            <person name="Sanchez-Garcia M."/>
            <person name="Sanchez-Ramirez S."/>
            <person name="Szollosi G.J."/>
            <person name="Szarkandi J.G."/>
            <person name="Papp V."/>
            <person name="Albert L."/>
            <person name="Andreopoulos W."/>
            <person name="Angelini C."/>
            <person name="Antonin V."/>
            <person name="Barry K.W."/>
            <person name="Bougher N.L."/>
            <person name="Buchanan P."/>
            <person name="Buyck B."/>
            <person name="Bense V."/>
            <person name="Catcheside P."/>
            <person name="Chovatia M."/>
            <person name="Cooper J."/>
            <person name="Damon W."/>
            <person name="Desjardin D."/>
            <person name="Finy P."/>
            <person name="Geml J."/>
            <person name="Haridas S."/>
            <person name="Hughes K."/>
            <person name="Justo A."/>
            <person name="Karasinski D."/>
            <person name="Kautmanova I."/>
            <person name="Kiss B."/>
            <person name="Kocsube S."/>
            <person name="Kotiranta H."/>
            <person name="LaButti K.M."/>
            <person name="Lechner B.E."/>
            <person name="Liimatainen K."/>
            <person name="Lipzen A."/>
            <person name="Lukacs Z."/>
            <person name="Mihaltcheva S."/>
            <person name="Morgado L.N."/>
            <person name="Niskanen T."/>
            <person name="Noordeloos M.E."/>
            <person name="Ohm R.A."/>
            <person name="Ortiz-Santana B."/>
            <person name="Ovrebo C."/>
            <person name="Racz N."/>
            <person name="Riley R."/>
            <person name="Savchenko A."/>
            <person name="Shiryaev A."/>
            <person name="Soop K."/>
            <person name="Spirin V."/>
            <person name="Szebenyi C."/>
            <person name="Tomsovsky M."/>
            <person name="Tulloss R.E."/>
            <person name="Uehling J."/>
            <person name="Grigoriev I.V."/>
            <person name="Vagvolgyi C."/>
            <person name="Papp T."/>
            <person name="Martin F.M."/>
            <person name="Miettinen O."/>
            <person name="Hibbett D.S."/>
            <person name="Nagy L.G."/>
        </authorList>
    </citation>
    <scope>NUCLEOTIDE SEQUENCE [LARGE SCALE GENOMIC DNA]</scope>
    <source>
        <strain evidence="4 5">CBS 962.96</strain>
    </source>
</reference>
<dbReference type="InterPro" id="IPR011043">
    <property type="entry name" value="Gal_Oxase/kelch_b-propeller"/>
</dbReference>
<dbReference type="Pfam" id="PF09118">
    <property type="entry name" value="GO-like_E_set"/>
    <property type="match status" value="1"/>
</dbReference>